<dbReference type="Gene3D" id="1.25.40.10">
    <property type="entry name" value="Tetratricopeptide repeat domain"/>
    <property type="match status" value="3"/>
</dbReference>
<dbReference type="Pfam" id="PF25000">
    <property type="entry name" value="DUF7779"/>
    <property type="match status" value="1"/>
</dbReference>
<dbReference type="InterPro" id="IPR000157">
    <property type="entry name" value="TIR_dom"/>
</dbReference>
<dbReference type="Pfam" id="PF13374">
    <property type="entry name" value="TPR_10"/>
    <property type="match status" value="3"/>
</dbReference>
<feature type="domain" description="TIR" evidence="2">
    <location>
        <begin position="339"/>
        <end position="453"/>
    </location>
</feature>
<dbReference type="InterPro" id="IPR011990">
    <property type="entry name" value="TPR-like_helical_dom_sf"/>
</dbReference>
<keyword evidence="5" id="KW-1185">Reference proteome</keyword>
<dbReference type="NCBIfam" id="NF040586">
    <property type="entry name" value="FxSxx_TPR"/>
    <property type="match status" value="1"/>
</dbReference>
<sequence>MAQSRNGTVITFYSYKGGTGRTMALANVAWILAANGHRVLAVDWDLEAPGLHKFFHPFLDAQLLRGTPGLINLIDEYRREALRNLPDRAADWHRSYARVRPHALSLDWAFPDGGSLDFLSAGKRHRDYPIVGNMDWDRFYASYGGGQFFDAMRADMQRYYDFTLIDSRTGLSDLADICTVQMPNTLVVCYTLSEQSIEGAASVAQDIKELHGDKGIRILPVAMRIDLGEKDKLDAGRARAKERFSGLPAGLSSDQLADYWASTEILYQPYYAYEEILAAFGDPPKSANSMLSACERLTSVITEERVTKLPPISEAKRAQFKSAYTRQRPVPLSQLTLYYVSEDRMWVDWLESVLRGTGFEVVPRNVQSMQTAEIGAEAVPGQAHRVLAVLSPSFVDSRRARAAWEAAVHSGGSEKRQQPVAIRVDDVQLSLPYASRGVIDLKGLDESQAYSALLTGLDRADAVSTVSPSTRGLRFPSIGRRISNVPARYRWFTGRSTILDRLRDQLASARPGQRLAQVLHGLGGVGKTQLAREYAHRFMADYDVVWWVDAEQPELVPPKLAALAQQLGVGGGDDVGEAAEAAIQALRSGEQYDRWLLIFDNVEDLDKALELFPEQTSPVADNVYGHLLVTTRARPTSTRVQPLEVEVFTREESVEHLCRRVPGLSEEDTADADRVADAVGDLPLAIEVAAAWLEATATPVEDYIQQLREQSTQVLSVKEAVQAVEYPSSVGATWNISIRRLREESPAAARLLELCSFFAAEPISMGLIGSDAMINALLPYDRDLRARYMLGRVTQALNRFALAKVDSTDNSIQVHRLVQAAVRDSMGAQKHEDTIHEVHRILASARPPEGAVDDPAQWAGYEVIWPHLTPSNIRECSEEQPRQLMVDRIRYLWKRGELHAARTLAAQLDEFWTTEFPDANDEQVLNLRFELANVLRSQGQHQSARDLDEKTLASQRQLLGEGHPSILITSGSLAADLRALGRFKEALKLDERIYRGFREIFGEDHPRTLSAANNLAIDYRLGGNSEAARRLDEDTVRRRAALLGPLHPYTLITKGHHARDLRELGDYTGSIEILREVRESYKQVLNPDVPEVLRVDKSLAVSLRKAGHLPEALRLTEEAWQTYARYRDRYGSTIPEALACGLNLAADYFATDPVNGPGRAVILVNEIVEGYKNSFGLEHPFVMYCINNLSIYHRVLGEPEKAAEFSEQALGALTADLGEDHPAVLCAGLNLANAQSDLGLNDRAERAERQALEGLRRRFGPDHPDVLVSTGNLANTLRQLGRQEEAIRLQEEAEARLSQILGDGHPVTESVRVWRRVGRDLEPQQL</sequence>
<evidence type="ECO:0000259" key="1">
    <source>
        <dbReference type="Pfam" id="PF00931"/>
    </source>
</evidence>
<dbReference type="Gene3D" id="3.40.50.300">
    <property type="entry name" value="P-loop containing nucleotide triphosphate hydrolases"/>
    <property type="match status" value="2"/>
</dbReference>
<dbReference type="InterPro" id="IPR002182">
    <property type="entry name" value="NB-ARC"/>
</dbReference>
<dbReference type="Pfam" id="PF13676">
    <property type="entry name" value="TIR_2"/>
    <property type="match status" value="1"/>
</dbReference>
<evidence type="ECO:0000259" key="3">
    <source>
        <dbReference type="Pfam" id="PF25000"/>
    </source>
</evidence>
<name>A0A5P8K5R0_9ACTN</name>
<gene>
    <name evidence="4" type="ORF">F9278_23435</name>
</gene>
<dbReference type="InterPro" id="IPR056681">
    <property type="entry name" value="DUF7779"/>
</dbReference>
<dbReference type="Pfam" id="PF00931">
    <property type="entry name" value="NB-ARC"/>
    <property type="match status" value="1"/>
</dbReference>
<feature type="domain" description="NB-ARC" evidence="1">
    <location>
        <begin position="498"/>
        <end position="661"/>
    </location>
</feature>
<dbReference type="InterPro" id="IPR027417">
    <property type="entry name" value="P-loop_NTPase"/>
</dbReference>
<accession>A0A5P8K5R0</accession>
<dbReference type="InterPro" id="IPR053137">
    <property type="entry name" value="NLR-like"/>
</dbReference>
<protein>
    <submittedName>
        <fullName evidence="4">Tetratricopeptide repeat protein</fullName>
    </submittedName>
</protein>
<reference evidence="4 5" key="1">
    <citation type="submission" date="2019-10" db="EMBL/GenBank/DDBJ databases">
        <title>Streptomyces sp. strain GY16 isolated from leaves of Broussonetia papyrifera.</title>
        <authorList>
            <person name="Mo P."/>
        </authorList>
    </citation>
    <scope>NUCLEOTIDE SEQUENCE [LARGE SCALE GENOMIC DNA]</scope>
    <source>
        <strain evidence="4 5">GY16</strain>
    </source>
</reference>
<dbReference type="EMBL" id="CP045096">
    <property type="protein sequence ID" value="QFQ98625.1"/>
    <property type="molecule type" value="Genomic_DNA"/>
</dbReference>
<dbReference type="SUPFAM" id="SSF52200">
    <property type="entry name" value="Toll/Interleukin receptor TIR domain"/>
    <property type="match status" value="1"/>
</dbReference>
<dbReference type="RefSeq" id="WP_152170079.1">
    <property type="nucleotide sequence ID" value="NZ_CP045096.1"/>
</dbReference>
<dbReference type="NCBIfam" id="NF047398">
    <property type="entry name" value="AAA_KGGVGR"/>
    <property type="match status" value="1"/>
</dbReference>
<dbReference type="GO" id="GO:0043531">
    <property type="term" value="F:ADP binding"/>
    <property type="evidence" value="ECO:0007669"/>
    <property type="project" value="InterPro"/>
</dbReference>
<dbReference type="Proteomes" id="UP000327294">
    <property type="component" value="Chromosome"/>
</dbReference>
<feature type="domain" description="DUF7779" evidence="3">
    <location>
        <begin position="742"/>
        <end position="829"/>
    </location>
</feature>
<dbReference type="PANTHER" id="PTHR46082">
    <property type="entry name" value="ATP/GTP-BINDING PROTEIN-RELATED"/>
    <property type="match status" value="1"/>
</dbReference>
<dbReference type="SUPFAM" id="SSF52540">
    <property type="entry name" value="P-loop containing nucleoside triphosphate hydrolases"/>
    <property type="match status" value="2"/>
</dbReference>
<proteinExistence type="predicted"/>
<dbReference type="GO" id="GO:0007165">
    <property type="term" value="P:signal transduction"/>
    <property type="evidence" value="ECO:0007669"/>
    <property type="project" value="InterPro"/>
</dbReference>
<dbReference type="InterPro" id="IPR035897">
    <property type="entry name" value="Toll_tir_struct_dom_sf"/>
</dbReference>
<evidence type="ECO:0000313" key="4">
    <source>
        <dbReference type="EMBL" id="QFQ98625.1"/>
    </source>
</evidence>
<dbReference type="SUPFAM" id="SSF48452">
    <property type="entry name" value="TPR-like"/>
    <property type="match status" value="2"/>
</dbReference>
<evidence type="ECO:0000313" key="5">
    <source>
        <dbReference type="Proteomes" id="UP000327294"/>
    </source>
</evidence>
<dbReference type="PANTHER" id="PTHR46082:SF6">
    <property type="entry name" value="AAA+ ATPASE DOMAIN-CONTAINING PROTEIN-RELATED"/>
    <property type="match status" value="1"/>
</dbReference>
<dbReference type="Pfam" id="PF13424">
    <property type="entry name" value="TPR_12"/>
    <property type="match status" value="2"/>
</dbReference>
<organism evidence="4 5">
    <name type="scientific">Streptomyces phaeolivaceus</name>
    <dbReference type="NCBI Taxonomy" id="2653200"/>
    <lineage>
        <taxon>Bacteria</taxon>
        <taxon>Bacillati</taxon>
        <taxon>Actinomycetota</taxon>
        <taxon>Actinomycetes</taxon>
        <taxon>Kitasatosporales</taxon>
        <taxon>Streptomycetaceae</taxon>
        <taxon>Streptomyces</taxon>
    </lineage>
</organism>
<evidence type="ECO:0000259" key="2">
    <source>
        <dbReference type="Pfam" id="PF13676"/>
    </source>
</evidence>
<dbReference type="KEGG" id="sphv:F9278_23435"/>